<evidence type="ECO:0000256" key="1">
    <source>
        <dbReference type="SAM" id="SignalP"/>
    </source>
</evidence>
<dbReference type="EMBL" id="JH767143">
    <property type="protein sequence ID" value="EQC37688.1"/>
    <property type="molecule type" value="Genomic_DNA"/>
</dbReference>
<dbReference type="Proteomes" id="UP000030762">
    <property type="component" value="Unassembled WGS sequence"/>
</dbReference>
<evidence type="ECO:0000259" key="2">
    <source>
        <dbReference type="PROSITE" id="PS51465"/>
    </source>
</evidence>
<name>T0RYM2_SAPDV</name>
<organism evidence="3 4">
    <name type="scientific">Saprolegnia diclina (strain VS20)</name>
    <dbReference type="NCBI Taxonomy" id="1156394"/>
    <lineage>
        <taxon>Eukaryota</taxon>
        <taxon>Sar</taxon>
        <taxon>Stramenopiles</taxon>
        <taxon>Oomycota</taxon>
        <taxon>Saprolegniomycetes</taxon>
        <taxon>Saprolegniales</taxon>
        <taxon>Saprolegniaceae</taxon>
        <taxon>Saprolegnia</taxon>
    </lineage>
</organism>
<accession>T0RYM2</accession>
<gene>
    <name evidence="3" type="ORF">SDRG_04718</name>
</gene>
<dbReference type="InterPro" id="IPR036058">
    <property type="entry name" value="Kazal_dom_sf"/>
</dbReference>
<dbReference type="CDD" id="cd00104">
    <property type="entry name" value="KAZAL_FS"/>
    <property type="match status" value="1"/>
</dbReference>
<dbReference type="InParanoid" id="T0RYM2"/>
<evidence type="ECO:0000313" key="3">
    <source>
        <dbReference type="EMBL" id="EQC37688.1"/>
    </source>
</evidence>
<dbReference type="PROSITE" id="PS51465">
    <property type="entry name" value="KAZAL_2"/>
    <property type="match status" value="1"/>
</dbReference>
<dbReference type="Pfam" id="PF00050">
    <property type="entry name" value="Kazal_1"/>
    <property type="match status" value="1"/>
</dbReference>
<dbReference type="Gene3D" id="3.30.60.30">
    <property type="match status" value="1"/>
</dbReference>
<evidence type="ECO:0000313" key="4">
    <source>
        <dbReference type="Proteomes" id="UP000030762"/>
    </source>
</evidence>
<protein>
    <recommendedName>
        <fullName evidence="2">Kazal-like domain-containing protein</fullName>
    </recommendedName>
</protein>
<dbReference type="SUPFAM" id="SSF100895">
    <property type="entry name" value="Kazal-type serine protease inhibitors"/>
    <property type="match status" value="1"/>
</dbReference>
<feature type="signal peptide" evidence="1">
    <location>
        <begin position="1"/>
        <end position="17"/>
    </location>
</feature>
<sequence length="106" mass="11269">MVRCTLLLALLLSLVAGEPLQAGACGVKACPRLQQPQCGSDGVTYMNACAADKIKCGNRRFTYKAGSCPKPRHPKAADDSDTITFPTAVATPHLRVRPATDRLADD</sequence>
<dbReference type="OrthoDB" id="127054at2759"/>
<dbReference type="InterPro" id="IPR002350">
    <property type="entry name" value="Kazal_dom"/>
</dbReference>
<dbReference type="RefSeq" id="XP_008608621.1">
    <property type="nucleotide sequence ID" value="XM_008610399.1"/>
</dbReference>
<feature type="chain" id="PRO_5004571247" description="Kazal-like domain-containing protein" evidence="1">
    <location>
        <begin position="18"/>
        <end position="106"/>
    </location>
</feature>
<proteinExistence type="predicted"/>
<keyword evidence="1" id="KW-0732">Signal</keyword>
<dbReference type="GeneID" id="19945445"/>
<dbReference type="VEuPathDB" id="FungiDB:SDRG_04718"/>
<dbReference type="AlphaFoldDB" id="T0RYM2"/>
<reference evidence="3 4" key="1">
    <citation type="submission" date="2012-04" db="EMBL/GenBank/DDBJ databases">
        <title>The Genome Sequence of Saprolegnia declina VS20.</title>
        <authorList>
            <consortium name="The Broad Institute Genome Sequencing Platform"/>
            <person name="Russ C."/>
            <person name="Nusbaum C."/>
            <person name="Tyler B."/>
            <person name="van West P."/>
            <person name="Dieguez-Uribeondo J."/>
            <person name="de Bruijn I."/>
            <person name="Tripathy S."/>
            <person name="Jiang R."/>
            <person name="Young S.K."/>
            <person name="Zeng Q."/>
            <person name="Gargeya S."/>
            <person name="Fitzgerald M."/>
            <person name="Haas B."/>
            <person name="Abouelleil A."/>
            <person name="Alvarado L."/>
            <person name="Arachchi H.M."/>
            <person name="Berlin A."/>
            <person name="Chapman S.B."/>
            <person name="Goldberg J."/>
            <person name="Griggs A."/>
            <person name="Gujja S."/>
            <person name="Hansen M."/>
            <person name="Howarth C."/>
            <person name="Imamovic A."/>
            <person name="Larimer J."/>
            <person name="McCowen C."/>
            <person name="Montmayeur A."/>
            <person name="Murphy C."/>
            <person name="Neiman D."/>
            <person name="Pearson M."/>
            <person name="Priest M."/>
            <person name="Roberts A."/>
            <person name="Saif S."/>
            <person name="Shea T."/>
            <person name="Sisk P."/>
            <person name="Sykes S."/>
            <person name="Wortman J."/>
            <person name="Nusbaum C."/>
            <person name="Birren B."/>
        </authorList>
    </citation>
    <scope>NUCLEOTIDE SEQUENCE [LARGE SCALE GENOMIC DNA]</scope>
    <source>
        <strain evidence="3 4">VS20</strain>
    </source>
</reference>
<feature type="domain" description="Kazal-like" evidence="2">
    <location>
        <begin position="19"/>
        <end position="70"/>
    </location>
</feature>
<keyword evidence="4" id="KW-1185">Reference proteome</keyword>